<reference evidence="2" key="1">
    <citation type="submission" date="2022-06" db="EMBL/GenBank/DDBJ databases">
        <title>Detection of beta-lactamases in bacteria of animal origin.</title>
        <authorList>
            <person name="Mlynarcik P."/>
            <person name="Zdarska V."/>
            <person name="Chudobova H."/>
            <person name="Prochazkova P."/>
            <person name="Hricova K."/>
            <person name="Mezerova K."/>
            <person name="Bardon J."/>
            <person name="Dolejska M."/>
            <person name="Sukkar I."/>
            <person name="Kolar M."/>
        </authorList>
    </citation>
    <scope>NUCLEOTIDE SEQUENCE</scope>
    <source>
        <strain evidence="2">S 300-3</strain>
    </source>
</reference>
<dbReference type="EMBL" id="JAMYBS010000008">
    <property type="protein sequence ID" value="MCO7544898.1"/>
    <property type="molecule type" value="Genomic_DNA"/>
</dbReference>
<feature type="transmembrane region" description="Helical" evidence="1">
    <location>
        <begin position="30"/>
        <end position="49"/>
    </location>
</feature>
<proteinExistence type="predicted"/>
<dbReference type="Proteomes" id="UP001165292">
    <property type="component" value="Unassembled WGS sequence"/>
</dbReference>
<comment type="caution">
    <text evidence="2">The sequence shown here is derived from an EMBL/GenBank/DDBJ whole genome shotgun (WGS) entry which is preliminary data.</text>
</comment>
<name>A0AA41WLT0_9GAMM</name>
<feature type="transmembrane region" description="Helical" evidence="1">
    <location>
        <begin position="167"/>
        <end position="185"/>
    </location>
</feature>
<evidence type="ECO:0000256" key="1">
    <source>
        <dbReference type="SAM" id="Phobius"/>
    </source>
</evidence>
<sequence>MLDSKPSIEQKYVDAIIDATTSPSPEIDKFSTWLIGGAAASIALSVSSLESLTSNIGQGITKAFLTVLALSILLGLMQKIIAIQISAAKTVDKAAEEAIAKIANLHSEEAVRDASKYMQENADSVKIIVGYISAFPPPLRAKLTESLVNPGKKAKYNTQIGMFKNQLQILGVQVLSIFIAIGLVVHGI</sequence>
<dbReference type="RefSeq" id="WP_253162760.1">
    <property type="nucleotide sequence ID" value="NZ_JAMYBS010000008.1"/>
</dbReference>
<keyword evidence="1" id="KW-0472">Membrane</keyword>
<keyword evidence="1" id="KW-0812">Transmembrane</keyword>
<organism evidence="2 3">
    <name type="scientific">Stutzerimonas nitrititolerans</name>
    <dbReference type="NCBI Taxonomy" id="2482751"/>
    <lineage>
        <taxon>Bacteria</taxon>
        <taxon>Pseudomonadati</taxon>
        <taxon>Pseudomonadota</taxon>
        <taxon>Gammaproteobacteria</taxon>
        <taxon>Pseudomonadales</taxon>
        <taxon>Pseudomonadaceae</taxon>
        <taxon>Stutzerimonas</taxon>
    </lineage>
</organism>
<evidence type="ECO:0000313" key="2">
    <source>
        <dbReference type="EMBL" id="MCO7544898.1"/>
    </source>
</evidence>
<dbReference type="AlphaFoldDB" id="A0AA41WLT0"/>
<feature type="transmembrane region" description="Helical" evidence="1">
    <location>
        <begin position="55"/>
        <end position="76"/>
    </location>
</feature>
<keyword evidence="1" id="KW-1133">Transmembrane helix</keyword>
<protein>
    <submittedName>
        <fullName evidence="2">Uncharacterized protein</fullName>
    </submittedName>
</protein>
<gene>
    <name evidence="2" type="ORF">NJF43_09065</name>
</gene>
<accession>A0AA41WLT0</accession>
<evidence type="ECO:0000313" key="3">
    <source>
        <dbReference type="Proteomes" id="UP001165292"/>
    </source>
</evidence>